<organism evidence="1 2">
    <name type="scientific">Pholiota conissans</name>
    <dbReference type="NCBI Taxonomy" id="109636"/>
    <lineage>
        <taxon>Eukaryota</taxon>
        <taxon>Fungi</taxon>
        <taxon>Dikarya</taxon>
        <taxon>Basidiomycota</taxon>
        <taxon>Agaricomycotina</taxon>
        <taxon>Agaricomycetes</taxon>
        <taxon>Agaricomycetidae</taxon>
        <taxon>Agaricales</taxon>
        <taxon>Agaricineae</taxon>
        <taxon>Strophariaceae</taxon>
        <taxon>Pholiota</taxon>
    </lineage>
</organism>
<reference evidence="1" key="1">
    <citation type="submission" date="2020-11" db="EMBL/GenBank/DDBJ databases">
        <authorList>
            <consortium name="DOE Joint Genome Institute"/>
            <person name="Ahrendt S."/>
            <person name="Riley R."/>
            <person name="Andreopoulos W."/>
            <person name="Labutti K."/>
            <person name="Pangilinan J."/>
            <person name="Ruiz-Duenas F.J."/>
            <person name="Barrasa J.M."/>
            <person name="Sanchez-Garcia M."/>
            <person name="Camarero S."/>
            <person name="Miyauchi S."/>
            <person name="Serrano A."/>
            <person name="Linde D."/>
            <person name="Babiker R."/>
            <person name="Drula E."/>
            <person name="Ayuso-Fernandez I."/>
            <person name="Pacheco R."/>
            <person name="Padilla G."/>
            <person name="Ferreira P."/>
            <person name="Barriuso J."/>
            <person name="Kellner H."/>
            <person name="Castanera R."/>
            <person name="Alfaro M."/>
            <person name="Ramirez L."/>
            <person name="Pisabarro A.G."/>
            <person name="Kuo A."/>
            <person name="Tritt A."/>
            <person name="Lipzen A."/>
            <person name="He G."/>
            <person name="Yan M."/>
            <person name="Ng V."/>
            <person name="Cullen D."/>
            <person name="Martin F."/>
            <person name="Rosso M.-N."/>
            <person name="Henrissat B."/>
            <person name="Hibbett D."/>
            <person name="Martinez A.T."/>
            <person name="Grigoriev I.V."/>
        </authorList>
    </citation>
    <scope>NUCLEOTIDE SEQUENCE</scope>
    <source>
        <strain evidence="1">CIRM-BRFM 674</strain>
    </source>
</reference>
<dbReference type="EMBL" id="MU155197">
    <property type="protein sequence ID" value="KAF9480271.1"/>
    <property type="molecule type" value="Genomic_DNA"/>
</dbReference>
<evidence type="ECO:0000313" key="2">
    <source>
        <dbReference type="Proteomes" id="UP000807469"/>
    </source>
</evidence>
<accession>A0A9P5Z6F3</accession>
<dbReference type="Proteomes" id="UP000807469">
    <property type="component" value="Unassembled WGS sequence"/>
</dbReference>
<name>A0A9P5Z6F3_9AGAR</name>
<proteinExistence type="predicted"/>
<comment type="caution">
    <text evidence="1">The sequence shown here is derived from an EMBL/GenBank/DDBJ whole genome shotgun (WGS) entry which is preliminary data.</text>
</comment>
<dbReference type="AlphaFoldDB" id="A0A9P5Z6F3"/>
<protein>
    <submittedName>
        <fullName evidence="1">Uncharacterized protein</fullName>
    </submittedName>
</protein>
<gene>
    <name evidence="1" type="ORF">BDN70DRAFT_877773</name>
</gene>
<sequence>MEKNLCSDVRGSLNDGDLLYSDDGARRMLSIKSSCKRIPTLKSPPQYVYSLIRNNLTHILSQDNTFQMNEIKRFQRTR</sequence>
<evidence type="ECO:0000313" key="1">
    <source>
        <dbReference type="EMBL" id="KAF9480271.1"/>
    </source>
</evidence>
<keyword evidence="2" id="KW-1185">Reference proteome</keyword>